<keyword evidence="2" id="KW-1185">Reference proteome</keyword>
<protein>
    <submittedName>
        <fullName evidence="1">Uncharacterized protein</fullName>
    </submittedName>
</protein>
<gene>
    <name evidence="1" type="ORF">LVIROSA_LOCUS38863</name>
</gene>
<proteinExistence type="predicted"/>
<evidence type="ECO:0000313" key="2">
    <source>
        <dbReference type="Proteomes" id="UP001157418"/>
    </source>
</evidence>
<name>A0AAU9PTS1_9ASTR</name>
<evidence type="ECO:0000313" key="1">
    <source>
        <dbReference type="EMBL" id="CAH1453631.1"/>
    </source>
</evidence>
<reference evidence="1 2" key="1">
    <citation type="submission" date="2022-01" db="EMBL/GenBank/DDBJ databases">
        <authorList>
            <person name="Xiong W."/>
            <person name="Schranz E."/>
        </authorList>
    </citation>
    <scope>NUCLEOTIDE SEQUENCE [LARGE SCALE GENOMIC DNA]</scope>
</reference>
<comment type="caution">
    <text evidence="1">The sequence shown here is derived from an EMBL/GenBank/DDBJ whole genome shotgun (WGS) entry which is preliminary data.</text>
</comment>
<dbReference type="Proteomes" id="UP001157418">
    <property type="component" value="Unassembled WGS sequence"/>
</dbReference>
<dbReference type="EMBL" id="CAKMRJ010005745">
    <property type="protein sequence ID" value="CAH1453631.1"/>
    <property type="molecule type" value="Genomic_DNA"/>
</dbReference>
<sequence length="215" mass="24547">MFFWLKPISFYFRTKDFTFKSVVVQEAERLAGGSSSMNVLVMVLHEVSCGGNSGFVGAFAEFIEDSKEGVMDATNNRKHDPMVIGENVILEGGQQGGGLSEGVLSNSEKMVSGDDCDCSKNLFVVVVGGHSDSDTTRRLQEFFKVDVEWSQLRQELQNYVSENRRLHVAEGECRAHVCLFEAHLLEWFLLRKRTWRSGWLHWMRRMLLLRGSWRS</sequence>
<dbReference type="AlphaFoldDB" id="A0AAU9PTS1"/>
<organism evidence="1 2">
    <name type="scientific">Lactuca virosa</name>
    <dbReference type="NCBI Taxonomy" id="75947"/>
    <lineage>
        <taxon>Eukaryota</taxon>
        <taxon>Viridiplantae</taxon>
        <taxon>Streptophyta</taxon>
        <taxon>Embryophyta</taxon>
        <taxon>Tracheophyta</taxon>
        <taxon>Spermatophyta</taxon>
        <taxon>Magnoliopsida</taxon>
        <taxon>eudicotyledons</taxon>
        <taxon>Gunneridae</taxon>
        <taxon>Pentapetalae</taxon>
        <taxon>asterids</taxon>
        <taxon>campanulids</taxon>
        <taxon>Asterales</taxon>
        <taxon>Asteraceae</taxon>
        <taxon>Cichorioideae</taxon>
        <taxon>Cichorieae</taxon>
        <taxon>Lactucinae</taxon>
        <taxon>Lactuca</taxon>
    </lineage>
</organism>
<accession>A0AAU9PTS1</accession>